<feature type="region of interest" description="Disordered" evidence="1">
    <location>
        <begin position="22"/>
        <end position="69"/>
    </location>
</feature>
<feature type="region of interest" description="Disordered" evidence="1">
    <location>
        <begin position="174"/>
        <end position="196"/>
    </location>
</feature>
<evidence type="ECO:0000313" key="2">
    <source>
        <dbReference type="EMBL" id="OIQ71329.1"/>
    </source>
</evidence>
<evidence type="ECO:0000256" key="1">
    <source>
        <dbReference type="SAM" id="MobiDB-lite"/>
    </source>
</evidence>
<name>A0A1J5PIA0_9ZZZZ</name>
<accession>A0A1J5PIA0</accession>
<feature type="compositionally biased region" description="Basic and acidic residues" evidence="1">
    <location>
        <begin position="60"/>
        <end position="69"/>
    </location>
</feature>
<reference evidence="2" key="1">
    <citation type="submission" date="2016-10" db="EMBL/GenBank/DDBJ databases">
        <title>Sequence of Gallionella enrichment culture.</title>
        <authorList>
            <person name="Poehlein A."/>
            <person name="Muehling M."/>
            <person name="Daniel R."/>
        </authorList>
    </citation>
    <scope>NUCLEOTIDE SEQUENCE</scope>
</reference>
<dbReference type="EMBL" id="MLJW01003779">
    <property type="protein sequence ID" value="OIQ71329.1"/>
    <property type="molecule type" value="Genomic_DNA"/>
</dbReference>
<dbReference type="AlphaFoldDB" id="A0A1J5PIA0"/>
<organism evidence="2">
    <name type="scientific">mine drainage metagenome</name>
    <dbReference type="NCBI Taxonomy" id="410659"/>
    <lineage>
        <taxon>unclassified sequences</taxon>
        <taxon>metagenomes</taxon>
        <taxon>ecological metagenomes</taxon>
    </lineage>
</organism>
<feature type="compositionally biased region" description="Basic and acidic residues" evidence="1">
    <location>
        <begin position="28"/>
        <end position="42"/>
    </location>
</feature>
<comment type="caution">
    <text evidence="2">The sequence shown here is derived from an EMBL/GenBank/DDBJ whole genome shotgun (WGS) entry which is preliminary data.</text>
</comment>
<proteinExistence type="predicted"/>
<sequence>MRLSRRALGRAGGDDLRELALTLPEGEQLGRRRGADPVERQDVGGSARGRLQCGEDVLGGDDRGGPGDVRGDVRVAVPVAADPRAQADERAHDRLRRPGGVALQPVVEASVDRREDVEERGVEHRHHAVDLVEHARLRRAQRRRAPQHVDLREQPALVLGERDAAARHAVALGDEVGDPPDRVGDRAPPRLGRVGGDDRTELEVLQPLEGGLVTDLLGELRDGRRERVVGGELVRCDRGLALAQHPDAVVLLREGREVEVAGERACDLLGAVLGEALDQLLGTLERIGAGLVVRPDRQLAQALDIREEVVAAGLAEHGAEQAAEQADVVAQQVRDLMARKTSADVLG</sequence>
<gene>
    <name evidence="2" type="ORF">GALL_470570</name>
</gene>
<feature type="compositionally biased region" description="Basic and acidic residues" evidence="1">
    <location>
        <begin position="179"/>
        <end position="188"/>
    </location>
</feature>
<protein>
    <submittedName>
        <fullName evidence="2">Uncharacterized protein</fullName>
    </submittedName>
</protein>